<dbReference type="InterPro" id="IPR036291">
    <property type="entry name" value="NAD(P)-bd_dom_sf"/>
</dbReference>
<sequence>MKVGFIGLGAMGIAMARNLLRAGHEVTVWNRSPEPAQSLAGEGAKVASSPVEVVAAEAVVTMLANDAAVKSVFLDGGALDQMSKTTIHVNCATISVALAQDLTERHRARGLAYVAAPVFGRPDVAAARQLNIVVAGPAQAIETIRPLLDAMGQKTWPVGEEPFQANVVKIGGNLMIASAIEAMAEVASLGVAHGLDPAAMLNIYTSTLFACRAYQSYSGGIAARRYEPAGFKLELGLKDVRLALAAGDATNVSLPFGSALRDAMMSAVAAGDGHKDWSALGDVALRRSGLVSD</sequence>
<dbReference type="InterPro" id="IPR015815">
    <property type="entry name" value="HIBADH-related"/>
</dbReference>
<dbReference type="PANTHER" id="PTHR43580:SF2">
    <property type="entry name" value="CYTOKINE-LIKE NUCLEAR FACTOR N-PAC"/>
    <property type="match status" value="1"/>
</dbReference>
<evidence type="ECO:0000259" key="5">
    <source>
        <dbReference type="Pfam" id="PF14833"/>
    </source>
</evidence>
<dbReference type="Pfam" id="PF14833">
    <property type="entry name" value="NAD_binding_11"/>
    <property type="match status" value="1"/>
</dbReference>
<dbReference type="PIRSF" id="PIRSF000103">
    <property type="entry name" value="HIBADH"/>
    <property type="match status" value="1"/>
</dbReference>
<keyword evidence="1" id="KW-0560">Oxidoreductase</keyword>
<evidence type="ECO:0000313" key="6">
    <source>
        <dbReference type="EMBL" id="MCW6506861.1"/>
    </source>
</evidence>
<evidence type="ECO:0000256" key="3">
    <source>
        <dbReference type="PIRSR" id="PIRSR000103-1"/>
    </source>
</evidence>
<dbReference type="Gene3D" id="1.10.1040.10">
    <property type="entry name" value="N-(1-d-carboxylethyl)-l-norvaline Dehydrogenase, domain 2"/>
    <property type="match status" value="1"/>
</dbReference>
<feature type="domain" description="3-hydroxyisobutyrate dehydrogenase-like NAD-binding" evidence="5">
    <location>
        <begin position="165"/>
        <end position="280"/>
    </location>
</feature>
<dbReference type="AlphaFoldDB" id="A0AA41YQU5"/>
<dbReference type="SUPFAM" id="SSF48179">
    <property type="entry name" value="6-phosphogluconate dehydrogenase C-terminal domain-like"/>
    <property type="match status" value="1"/>
</dbReference>
<dbReference type="GO" id="GO:0016054">
    <property type="term" value="P:organic acid catabolic process"/>
    <property type="evidence" value="ECO:0007669"/>
    <property type="project" value="UniProtKB-ARBA"/>
</dbReference>
<dbReference type="InterPro" id="IPR013328">
    <property type="entry name" value="6PGD_dom2"/>
</dbReference>
<dbReference type="Proteomes" id="UP001165667">
    <property type="component" value="Unassembled WGS sequence"/>
</dbReference>
<proteinExistence type="predicted"/>
<evidence type="ECO:0000256" key="1">
    <source>
        <dbReference type="ARBA" id="ARBA00023002"/>
    </source>
</evidence>
<dbReference type="Pfam" id="PF03446">
    <property type="entry name" value="NAD_binding_2"/>
    <property type="match status" value="1"/>
</dbReference>
<protein>
    <submittedName>
        <fullName evidence="6">NAD(P)-dependent oxidoreductase</fullName>
    </submittedName>
</protein>
<dbReference type="GO" id="GO:0051287">
    <property type="term" value="F:NAD binding"/>
    <property type="evidence" value="ECO:0007669"/>
    <property type="project" value="InterPro"/>
</dbReference>
<dbReference type="InterPro" id="IPR029154">
    <property type="entry name" value="HIBADH-like_NADP-bd"/>
</dbReference>
<dbReference type="GO" id="GO:0050661">
    <property type="term" value="F:NADP binding"/>
    <property type="evidence" value="ECO:0007669"/>
    <property type="project" value="InterPro"/>
</dbReference>
<dbReference type="EMBL" id="JAMOIM010000001">
    <property type="protein sequence ID" value="MCW6506861.1"/>
    <property type="molecule type" value="Genomic_DNA"/>
</dbReference>
<dbReference type="InterPro" id="IPR002204">
    <property type="entry name" value="3-OH-isobutyrate_DH-rel_CS"/>
</dbReference>
<dbReference type="SUPFAM" id="SSF51735">
    <property type="entry name" value="NAD(P)-binding Rossmann-fold domains"/>
    <property type="match status" value="1"/>
</dbReference>
<evidence type="ECO:0000259" key="4">
    <source>
        <dbReference type="Pfam" id="PF03446"/>
    </source>
</evidence>
<accession>A0AA41YQU5</accession>
<reference evidence="6" key="1">
    <citation type="submission" date="2022-05" db="EMBL/GenBank/DDBJ databases">
        <authorList>
            <person name="Pankratov T."/>
        </authorList>
    </citation>
    <scope>NUCLEOTIDE SEQUENCE</scope>
    <source>
        <strain evidence="6">BP6-180914</strain>
    </source>
</reference>
<dbReference type="Gene3D" id="3.40.50.720">
    <property type="entry name" value="NAD(P)-binding Rossmann-like Domain"/>
    <property type="match status" value="1"/>
</dbReference>
<dbReference type="GO" id="GO:0016491">
    <property type="term" value="F:oxidoreductase activity"/>
    <property type="evidence" value="ECO:0007669"/>
    <property type="project" value="UniProtKB-KW"/>
</dbReference>
<feature type="domain" description="6-phosphogluconate dehydrogenase NADP-binding" evidence="4">
    <location>
        <begin position="2"/>
        <end position="156"/>
    </location>
</feature>
<comment type="caution">
    <text evidence="6">The sequence shown here is derived from an EMBL/GenBank/DDBJ whole genome shotgun (WGS) entry which is preliminary data.</text>
</comment>
<organism evidence="6 7">
    <name type="scientific">Lichenifustis flavocetrariae</name>
    <dbReference type="NCBI Taxonomy" id="2949735"/>
    <lineage>
        <taxon>Bacteria</taxon>
        <taxon>Pseudomonadati</taxon>
        <taxon>Pseudomonadota</taxon>
        <taxon>Alphaproteobacteria</taxon>
        <taxon>Hyphomicrobiales</taxon>
        <taxon>Lichenihabitantaceae</taxon>
        <taxon>Lichenifustis</taxon>
    </lineage>
</organism>
<keyword evidence="7" id="KW-1185">Reference proteome</keyword>
<dbReference type="PANTHER" id="PTHR43580">
    <property type="entry name" value="OXIDOREDUCTASE GLYR1-RELATED"/>
    <property type="match status" value="1"/>
</dbReference>
<evidence type="ECO:0000313" key="7">
    <source>
        <dbReference type="Proteomes" id="UP001165667"/>
    </source>
</evidence>
<dbReference type="RefSeq" id="WP_282583200.1">
    <property type="nucleotide sequence ID" value="NZ_JAMOIM010000001.1"/>
</dbReference>
<dbReference type="PROSITE" id="PS00895">
    <property type="entry name" value="3_HYDROXYISOBUT_DH"/>
    <property type="match status" value="1"/>
</dbReference>
<name>A0AA41YQU5_9HYPH</name>
<gene>
    <name evidence="6" type="ORF">M8523_02350</name>
</gene>
<dbReference type="InterPro" id="IPR006115">
    <property type="entry name" value="6PGDH_NADP-bd"/>
</dbReference>
<evidence type="ECO:0000256" key="2">
    <source>
        <dbReference type="ARBA" id="ARBA00023027"/>
    </source>
</evidence>
<keyword evidence="2" id="KW-0520">NAD</keyword>
<dbReference type="InterPro" id="IPR008927">
    <property type="entry name" value="6-PGluconate_DH-like_C_sf"/>
</dbReference>
<dbReference type="InterPro" id="IPR051265">
    <property type="entry name" value="HIBADH-related_NP60_sf"/>
</dbReference>
<feature type="active site" evidence="3">
    <location>
        <position position="169"/>
    </location>
</feature>